<keyword evidence="9" id="KW-0493">Microtubule</keyword>
<keyword evidence="12" id="KW-0206">Cytoskeleton</keyword>
<dbReference type="PANTHER" id="PTHR28025:SF1">
    <property type="entry name" value="DASH COMPLEX SUBUNIT DAD1"/>
    <property type="match status" value="1"/>
</dbReference>
<evidence type="ECO:0000256" key="15">
    <source>
        <dbReference type="ARBA" id="ARBA00023328"/>
    </source>
</evidence>
<evidence type="ECO:0000256" key="3">
    <source>
        <dbReference type="ARBA" id="ARBA00004629"/>
    </source>
</evidence>
<evidence type="ECO:0000256" key="7">
    <source>
        <dbReference type="ARBA" id="ARBA00022490"/>
    </source>
</evidence>
<evidence type="ECO:0000256" key="5">
    <source>
        <dbReference type="ARBA" id="ARBA00020261"/>
    </source>
</evidence>
<gene>
    <name evidence="18" type="ORF">SISSUDRAFT_983148</name>
</gene>
<accession>A0A166FI67</accession>
<evidence type="ECO:0000313" key="19">
    <source>
        <dbReference type="Proteomes" id="UP000076798"/>
    </source>
</evidence>
<evidence type="ECO:0000256" key="8">
    <source>
        <dbReference type="ARBA" id="ARBA00022618"/>
    </source>
</evidence>
<evidence type="ECO:0000256" key="10">
    <source>
        <dbReference type="ARBA" id="ARBA00022776"/>
    </source>
</evidence>
<dbReference type="GO" id="GO:0042729">
    <property type="term" value="C:DASH complex"/>
    <property type="evidence" value="ECO:0007669"/>
    <property type="project" value="InterPro"/>
</dbReference>
<dbReference type="InterPro" id="IPR013958">
    <property type="entry name" value="DASH_Dad1"/>
</dbReference>
<keyword evidence="15" id="KW-0137">Centromere</keyword>
<reference evidence="18 19" key="1">
    <citation type="journal article" date="2016" name="Mol. Biol. Evol.">
        <title>Comparative Genomics of Early-Diverging Mushroom-Forming Fungi Provides Insights into the Origins of Lignocellulose Decay Capabilities.</title>
        <authorList>
            <person name="Nagy L.G."/>
            <person name="Riley R."/>
            <person name="Tritt A."/>
            <person name="Adam C."/>
            <person name="Daum C."/>
            <person name="Floudas D."/>
            <person name="Sun H."/>
            <person name="Yadav J.S."/>
            <person name="Pangilinan J."/>
            <person name="Larsson K.H."/>
            <person name="Matsuura K."/>
            <person name="Barry K."/>
            <person name="Labutti K."/>
            <person name="Kuo R."/>
            <person name="Ohm R.A."/>
            <person name="Bhattacharya S.S."/>
            <person name="Shirouzu T."/>
            <person name="Yoshinaga Y."/>
            <person name="Martin F.M."/>
            <person name="Grigoriev I.V."/>
            <person name="Hibbett D.S."/>
        </authorList>
    </citation>
    <scope>NUCLEOTIDE SEQUENCE [LARGE SCALE GENOMIC DNA]</scope>
    <source>
        <strain evidence="18 19">HHB10207 ss-3</strain>
    </source>
</reference>
<dbReference type="EMBL" id="KV428030">
    <property type="protein sequence ID" value="KZT40668.1"/>
    <property type="molecule type" value="Genomic_DNA"/>
</dbReference>
<sequence length="83" mass="9378">MTETSFFDKERERLAQEVSSVFEDLLASSNLLNRKLEEVVGMRKEFRTIADLWSSFQQLMRDTVPTNTDDSAGLPGTGGHVLQ</sequence>
<keyword evidence="19" id="KW-1185">Reference proteome</keyword>
<evidence type="ECO:0000256" key="17">
    <source>
        <dbReference type="SAM" id="MobiDB-lite"/>
    </source>
</evidence>
<keyword evidence="11" id="KW-0995">Kinetochore</keyword>
<dbReference type="GO" id="GO:0044732">
    <property type="term" value="C:mitotic spindle pole body"/>
    <property type="evidence" value="ECO:0007669"/>
    <property type="project" value="TreeGrafter"/>
</dbReference>
<comment type="similarity">
    <text evidence="4">Belongs to the DASH complex DAD1 family.</text>
</comment>
<evidence type="ECO:0000256" key="14">
    <source>
        <dbReference type="ARBA" id="ARBA00023306"/>
    </source>
</evidence>
<keyword evidence="7" id="KW-0963">Cytoplasm</keyword>
<evidence type="ECO:0000256" key="11">
    <source>
        <dbReference type="ARBA" id="ARBA00022838"/>
    </source>
</evidence>
<comment type="subcellular location">
    <subcellularLocation>
        <location evidence="3">Chromosome</location>
        <location evidence="3">Centromere</location>
        <location evidence="3">Kinetochore</location>
    </subcellularLocation>
    <subcellularLocation>
        <location evidence="2">Cytoplasm</location>
        <location evidence="2">Cytoskeleton</location>
        <location evidence="2">Spindle</location>
    </subcellularLocation>
    <subcellularLocation>
        <location evidence="1">Nucleus</location>
    </subcellularLocation>
</comment>
<evidence type="ECO:0000256" key="4">
    <source>
        <dbReference type="ARBA" id="ARBA00010146"/>
    </source>
</evidence>
<dbReference type="GO" id="GO:0051301">
    <property type="term" value="P:cell division"/>
    <property type="evidence" value="ECO:0007669"/>
    <property type="project" value="UniProtKB-KW"/>
</dbReference>
<keyword evidence="8" id="KW-0132">Cell division</keyword>
<dbReference type="Proteomes" id="UP000076798">
    <property type="component" value="Unassembled WGS sequence"/>
</dbReference>
<dbReference type="GO" id="GO:0005876">
    <property type="term" value="C:spindle microtubule"/>
    <property type="evidence" value="ECO:0007669"/>
    <property type="project" value="TreeGrafter"/>
</dbReference>
<keyword evidence="10" id="KW-0498">Mitosis</keyword>
<evidence type="ECO:0000256" key="9">
    <source>
        <dbReference type="ARBA" id="ARBA00022701"/>
    </source>
</evidence>
<evidence type="ECO:0000256" key="13">
    <source>
        <dbReference type="ARBA" id="ARBA00023242"/>
    </source>
</evidence>
<dbReference type="AlphaFoldDB" id="A0A166FI67"/>
<protein>
    <recommendedName>
        <fullName evidence="5">DASH complex subunit DAD1</fullName>
    </recommendedName>
    <alternativeName>
        <fullName evidence="16">Outer kinetochore protein DAD1</fullName>
    </alternativeName>
</protein>
<organism evidence="18 19">
    <name type="scientific">Sistotremastrum suecicum HHB10207 ss-3</name>
    <dbReference type="NCBI Taxonomy" id="1314776"/>
    <lineage>
        <taxon>Eukaryota</taxon>
        <taxon>Fungi</taxon>
        <taxon>Dikarya</taxon>
        <taxon>Basidiomycota</taxon>
        <taxon>Agaricomycotina</taxon>
        <taxon>Agaricomycetes</taxon>
        <taxon>Sistotremastrales</taxon>
        <taxon>Sistotremastraceae</taxon>
        <taxon>Sistotremastrum</taxon>
    </lineage>
</organism>
<dbReference type="Pfam" id="PF08649">
    <property type="entry name" value="DASH_Dad1"/>
    <property type="match status" value="1"/>
</dbReference>
<dbReference type="GO" id="GO:0051010">
    <property type="term" value="F:microtubule plus-end binding"/>
    <property type="evidence" value="ECO:0007669"/>
    <property type="project" value="TreeGrafter"/>
</dbReference>
<proteinExistence type="inferred from homology"/>
<evidence type="ECO:0000256" key="1">
    <source>
        <dbReference type="ARBA" id="ARBA00004123"/>
    </source>
</evidence>
<keyword evidence="14" id="KW-0131">Cell cycle</keyword>
<name>A0A166FI67_9AGAM</name>
<dbReference type="PANTHER" id="PTHR28025">
    <property type="entry name" value="DASH COMPLEX SUBUNIT DAD1"/>
    <property type="match status" value="1"/>
</dbReference>
<dbReference type="GO" id="GO:0072686">
    <property type="term" value="C:mitotic spindle"/>
    <property type="evidence" value="ECO:0007669"/>
    <property type="project" value="InterPro"/>
</dbReference>
<keyword evidence="13" id="KW-0539">Nucleus</keyword>
<dbReference type="STRING" id="1314776.A0A166FI67"/>
<dbReference type="OrthoDB" id="5566853at2759"/>
<evidence type="ECO:0000256" key="16">
    <source>
        <dbReference type="ARBA" id="ARBA00030566"/>
    </source>
</evidence>
<evidence type="ECO:0000313" key="18">
    <source>
        <dbReference type="EMBL" id="KZT40668.1"/>
    </source>
</evidence>
<evidence type="ECO:0000256" key="2">
    <source>
        <dbReference type="ARBA" id="ARBA00004186"/>
    </source>
</evidence>
<keyword evidence="6" id="KW-0158">Chromosome</keyword>
<feature type="region of interest" description="Disordered" evidence="17">
    <location>
        <begin position="64"/>
        <end position="83"/>
    </location>
</feature>
<evidence type="ECO:0000256" key="6">
    <source>
        <dbReference type="ARBA" id="ARBA00022454"/>
    </source>
</evidence>
<evidence type="ECO:0000256" key="12">
    <source>
        <dbReference type="ARBA" id="ARBA00023212"/>
    </source>
</evidence>